<dbReference type="GO" id="GO:0005524">
    <property type="term" value="F:ATP binding"/>
    <property type="evidence" value="ECO:0007669"/>
    <property type="project" value="UniProtKB-KW"/>
</dbReference>
<dbReference type="Proteomes" id="UP000323188">
    <property type="component" value="Unassembled WGS sequence"/>
</dbReference>
<evidence type="ECO:0000256" key="4">
    <source>
        <dbReference type="ARBA" id="ARBA00022490"/>
    </source>
</evidence>
<evidence type="ECO:0000256" key="8">
    <source>
        <dbReference type="ARBA" id="ARBA00022741"/>
    </source>
</evidence>
<gene>
    <name evidence="13" type="ORF">F0361_00535</name>
    <name evidence="14" type="ORF">V1H85_14340</name>
</gene>
<evidence type="ECO:0000256" key="1">
    <source>
        <dbReference type="ARBA" id="ARBA00004496"/>
    </source>
</evidence>
<dbReference type="GO" id="GO:0005737">
    <property type="term" value="C:cytoplasm"/>
    <property type="evidence" value="ECO:0007669"/>
    <property type="project" value="UniProtKB-SubCell"/>
</dbReference>
<keyword evidence="16" id="KW-1185">Reference proteome</keyword>
<evidence type="ECO:0000313" key="15">
    <source>
        <dbReference type="Proteomes" id="UP000323188"/>
    </source>
</evidence>
<dbReference type="Proteomes" id="UP001343698">
    <property type="component" value="Unassembled WGS sequence"/>
</dbReference>
<keyword evidence="5 14" id="KW-0808">Transferase</keyword>
<comment type="similarity">
    <text evidence="2">Belongs to the SUA5 family.</text>
</comment>
<evidence type="ECO:0000259" key="12">
    <source>
        <dbReference type="PROSITE" id="PS51163"/>
    </source>
</evidence>
<dbReference type="AlphaFoldDB" id="A0A5B2TX22"/>
<reference evidence="14 16" key="2">
    <citation type="submission" date="2024-01" db="EMBL/GenBank/DDBJ databases">
        <title>Maribacter spp. originated from different algae showed divergent polysaccharides utilization ability.</title>
        <authorList>
            <person name="Wang H."/>
            <person name="Wu Y."/>
        </authorList>
    </citation>
    <scope>NUCLEOTIDE SEQUENCE [LARGE SCALE GENOMIC DNA]</scope>
    <source>
        <strain evidence="14 16">KPT27_14</strain>
    </source>
</reference>
<comment type="caution">
    <text evidence="13">The sequence shown here is derived from an EMBL/GenBank/DDBJ whole genome shotgun (WGS) entry which is preliminary data.</text>
</comment>
<dbReference type="NCBIfam" id="TIGR00057">
    <property type="entry name" value="L-threonylcarbamoyladenylate synthase"/>
    <property type="match status" value="1"/>
</dbReference>
<evidence type="ECO:0000256" key="7">
    <source>
        <dbReference type="ARBA" id="ARBA00022695"/>
    </source>
</evidence>
<keyword evidence="7 14" id="KW-0548">Nucleotidyltransferase</keyword>
<evidence type="ECO:0000313" key="13">
    <source>
        <dbReference type="EMBL" id="KAA2218140.1"/>
    </source>
</evidence>
<accession>A0A5B2TX22</accession>
<protein>
    <recommendedName>
        <fullName evidence="10">L-threonylcarbamoyladenylate synthase</fullName>
        <ecNumber evidence="3">2.7.7.87</ecNumber>
    </recommendedName>
    <alternativeName>
        <fullName evidence="10">L-threonylcarbamoyladenylate synthase</fullName>
    </alternativeName>
</protein>
<dbReference type="GO" id="GO:0000049">
    <property type="term" value="F:tRNA binding"/>
    <property type="evidence" value="ECO:0007669"/>
    <property type="project" value="TreeGrafter"/>
</dbReference>
<dbReference type="GO" id="GO:0003725">
    <property type="term" value="F:double-stranded RNA binding"/>
    <property type="evidence" value="ECO:0007669"/>
    <property type="project" value="InterPro"/>
</dbReference>
<comment type="catalytic activity">
    <reaction evidence="11">
        <text>L-threonine + hydrogencarbonate + ATP = L-threonylcarbamoyladenylate + diphosphate + H2O</text>
        <dbReference type="Rhea" id="RHEA:36407"/>
        <dbReference type="ChEBI" id="CHEBI:15377"/>
        <dbReference type="ChEBI" id="CHEBI:17544"/>
        <dbReference type="ChEBI" id="CHEBI:30616"/>
        <dbReference type="ChEBI" id="CHEBI:33019"/>
        <dbReference type="ChEBI" id="CHEBI:57926"/>
        <dbReference type="ChEBI" id="CHEBI:73682"/>
        <dbReference type="EC" id="2.7.7.87"/>
    </reaction>
</comment>
<keyword evidence="6" id="KW-0819">tRNA processing</keyword>
<keyword evidence="4" id="KW-0963">Cytoplasm</keyword>
<name>A0A5B2TX22_9FLAO</name>
<dbReference type="InterPro" id="IPR050156">
    <property type="entry name" value="TC-AMP_synthase_SUA5"/>
</dbReference>
<dbReference type="PANTHER" id="PTHR17490">
    <property type="entry name" value="SUA5"/>
    <property type="match status" value="1"/>
</dbReference>
<dbReference type="GO" id="GO:0006450">
    <property type="term" value="P:regulation of translational fidelity"/>
    <property type="evidence" value="ECO:0007669"/>
    <property type="project" value="TreeGrafter"/>
</dbReference>
<feature type="domain" description="YrdC-like" evidence="12">
    <location>
        <begin position="4"/>
        <end position="187"/>
    </location>
</feature>
<sequence>MDFTNELNKALKVLQNGGLVLYPTDTVWGIGCDATNTAAVEKVLTLKGLDDKGLVCLVASDAMLERHVEKVPDLAYDIMDLATKPTTLVYDRPKGFASNVIAQDNSVAIRVASDKFCKYLIGKFKKPIVSTSANLQDQPIALNFKEIDKAILTGVDYVVNLKPENQYAGPSSIIKMGIDGRVKVIRE</sequence>
<dbReference type="InterPro" id="IPR006070">
    <property type="entry name" value="Sua5-like_dom"/>
</dbReference>
<evidence type="ECO:0000313" key="14">
    <source>
        <dbReference type="EMBL" id="MEE1973637.1"/>
    </source>
</evidence>
<dbReference type="GO" id="GO:0061710">
    <property type="term" value="F:L-threonylcarbamoyladenylate synthase"/>
    <property type="evidence" value="ECO:0007669"/>
    <property type="project" value="UniProtKB-EC"/>
</dbReference>
<dbReference type="EC" id="2.7.7.87" evidence="3"/>
<evidence type="ECO:0000256" key="6">
    <source>
        <dbReference type="ARBA" id="ARBA00022694"/>
    </source>
</evidence>
<dbReference type="InterPro" id="IPR017945">
    <property type="entry name" value="DHBP_synth_RibB-like_a/b_dom"/>
</dbReference>
<dbReference type="Pfam" id="PF01300">
    <property type="entry name" value="Sua5_yciO_yrdC"/>
    <property type="match status" value="1"/>
</dbReference>
<evidence type="ECO:0000256" key="11">
    <source>
        <dbReference type="ARBA" id="ARBA00048366"/>
    </source>
</evidence>
<evidence type="ECO:0000256" key="9">
    <source>
        <dbReference type="ARBA" id="ARBA00022840"/>
    </source>
</evidence>
<dbReference type="PROSITE" id="PS51163">
    <property type="entry name" value="YRDC"/>
    <property type="match status" value="1"/>
</dbReference>
<evidence type="ECO:0000256" key="3">
    <source>
        <dbReference type="ARBA" id="ARBA00012584"/>
    </source>
</evidence>
<proteinExistence type="inferred from homology"/>
<dbReference type="PANTHER" id="PTHR17490:SF16">
    <property type="entry name" value="THREONYLCARBAMOYL-AMP SYNTHASE"/>
    <property type="match status" value="1"/>
</dbReference>
<dbReference type="SUPFAM" id="SSF55821">
    <property type="entry name" value="YrdC/RibB"/>
    <property type="match status" value="1"/>
</dbReference>
<evidence type="ECO:0000256" key="2">
    <source>
        <dbReference type="ARBA" id="ARBA00007663"/>
    </source>
</evidence>
<evidence type="ECO:0000313" key="16">
    <source>
        <dbReference type="Proteomes" id="UP001343698"/>
    </source>
</evidence>
<evidence type="ECO:0000256" key="5">
    <source>
        <dbReference type="ARBA" id="ARBA00022679"/>
    </source>
</evidence>
<reference evidence="13 15" key="1">
    <citation type="submission" date="2019-09" db="EMBL/GenBank/DDBJ databases">
        <authorList>
            <person name="Khan S.A."/>
            <person name="Jeon C.O."/>
            <person name="Chun B.H."/>
            <person name="Jeong S.E."/>
        </authorList>
    </citation>
    <scope>NUCLEOTIDE SEQUENCE [LARGE SCALE GENOMIC DNA]</scope>
    <source>
        <strain evidence="13 15">KCTC 42508</strain>
    </source>
</reference>
<dbReference type="Gene3D" id="3.90.870.10">
    <property type="entry name" value="DHBP synthase"/>
    <property type="match status" value="1"/>
</dbReference>
<dbReference type="GO" id="GO:0008033">
    <property type="term" value="P:tRNA processing"/>
    <property type="evidence" value="ECO:0007669"/>
    <property type="project" value="UniProtKB-KW"/>
</dbReference>
<evidence type="ECO:0000256" key="10">
    <source>
        <dbReference type="ARBA" id="ARBA00029774"/>
    </source>
</evidence>
<dbReference type="EMBL" id="VUOE01000001">
    <property type="protein sequence ID" value="KAA2218140.1"/>
    <property type="molecule type" value="Genomic_DNA"/>
</dbReference>
<organism evidence="13 15">
    <name type="scientific">Maribacter flavus</name>
    <dbReference type="NCBI Taxonomy" id="1658664"/>
    <lineage>
        <taxon>Bacteria</taxon>
        <taxon>Pseudomonadati</taxon>
        <taxon>Bacteroidota</taxon>
        <taxon>Flavobacteriia</taxon>
        <taxon>Flavobacteriales</taxon>
        <taxon>Flavobacteriaceae</taxon>
        <taxon>Maribacter</taxon>
    </lineage>
</organism>
<keyword evidence="8" id="KW-0547">Nucleotide-binding</keyword>
<keyword evidence="9" id="KW-0067">ATP-binding</keyword>
<dbReference type="EMBL" id="JAZDDF010000008">
    <property type="protein sequence ID" value="MEE1973637.1"/>
    <property type="molecule type" value="Genomic_DNA"/>
</dbReference>
<dbReference type="RefSeq" id="WP_154916768.1">
    <property type="nucleotide sequence ID" value="NZ_JAZDDF010000008.1"/>
</dbReference>
<comment type="subcellular location">
    <subcellularLocation>
        <location evidence="1">Cytoplasm</location>
    </subcellularLocation>
</comment>